<evidence type="ECO:0000256" key="3">
    <source>
        <dbReference type="ARBA" id="ARBA00023125"/>
    </source>
</evidence>
<dbReference type="InterPro" id="IPR000847">
    <property type="entry name" value="LysR_HTH_N"/>
</dbReference>
<dbReference type="InterPro" id="IPR036390">
    <property type="entry name" value="WH_DNA-bd_sf"/>
</dbReference>
<evidence type="ECO:0000256" key="4">
    <source>
        <dbReference type="ARBA" id="ARBA00023163"/>
    </source>
</evidence>
<dbReference type="GO" id="GO:0006351">
    <property type="term" value="P:DNA-templated transcription"/>
    <property type="evidence" value="ECO:0007669"/>
    <property type="project" value="TreeGrafter"/>
</dbReference>
<evidence type="ECO:0000256" key="2">
    <source>
        <dbReference type="ARBA" id="ARBA00023015"/>
    </source>
</evidence>
<protein>
    <submittedName>
        <fullName evidence="6">LysR family transcriptional regulator</fullName>
    </submittedName>
</protein>
<dbReference type="Gene3D" id="3.40.190.10">
    <property type="entry name" value="Periplasmic binding protein-like II"/>
    <property type="match status" value="2"/>
</dbReference>
<organism evidence="6 7">
    <name type="scientific">Steroidobacter agaridevorans</name>
    <dbReference type="NCBI Taxonomy" id="2695856"/>
    <lineage>
        <taxon>Bacteria</taxon>
        <taxon>Pseudomonadati</taxon>
        <taxon>Pseudomonadota</taxon>
        <taxon>Gammaproteobacteria</taxon>
        <taxon>Steroidobacterales</taxon>
        <taxon>Steroidobacteraceae</taxon>
        <taxon>Steroidobacter</taxon>
    </lineage>
</organism>
<accession>A0A829YH12</accession>
<dbReference type="GO" id="GO:0043565">
    <property type="term" value="F:sequence-specific DNA binding"/>
    <property type="evidence" value="ECO:0007669"/>
    <property type="project" value="TreeGrafter"/>
</dbReference>
<dbReference type="FunFam" id="1.10.10.10:FF:000001">
    <property type="entry name" value="LysR family transcriptional regulator"/>
    <property type="match status" value="1"/>
</dbReference>
<dbReference type="PANTHER" id="PTHR30537">
    <property type="entry name" value="HTH-TYPE TRANSCRIPTIONAL REGULATOR"/>
    <property type="match status" value="1"/>
</dbReference>
<dbReference type="GO" id="GO:0003700">
    <property type="term" value="F:DNA-binding transcription factor activity"/>
    <property type="evidence" value="ECO:0007669"/>
    <property type="project" value="InterPro"/>
</dbReference>
<dbReference type="Pfam" id="PF00126">
    <property type="entry name" value="HTH_1"/>
    <property type="match status" value="1"/>
</dbReference>
<keyword evidence="4" id="KW-0804">Transcription</keyword>
<dbReference type="FunFam" id="3.40.190.10:FF:000017">
    <property type="entry name" value="Glycine cleavage system transcriptional activator"/>
    <property type="match status" value="1"/>
</dbReference>
<dbReference type="Pfam" id="PF03466">
    <property type="entry name" value="LysR_substrate"/>
    <property type="match status" value="1"/>
</dbReference>
<sequence length="293" mass="33221">MPTSQRLPSLHTLHVFETTARRRSFTRAAEELHLTQAAVSRQIRQLEEALEQPLFIRMHRRVELTPVGERLAADLSHSFMQIARSVAQARGETRERLRLSVEPAFAARWLLPRLPRFVASEPQIDVEVDSTEIMRELGSETDMAIRYIEGPRRSPQRSAILVEEVAMFPVLAPSLLRPGQSLRTPEDLLQYPLLHEDEDRSWQAWFRAAGLPGISIPRRMRFNDVALVLQAAANGHGIALGDDLLAGDDLKAGRLIKPFEITAPCGTYWLLGGSSRSRARRTFRDWLAEQLTH</sequence>
<keyword evidence="2" id="KW-0805">Transcription regulation</keyword>
<dbReference type="InterPro" id="IPR036388">
    <property type="entry name" value="WH-like_DNA-bd_sf"/>
</dbReference>
<dbReference type="RefSeq" id="WP_161814408.1">
    <property type="nucleotide sequence ID" value="NZ_BLJN01000005.1"/>
</dbReference>
<gene>
    <name evidence="6" type="ORF">GCM10011487_47550</name>
</gene>
<dbReference type="PANTHER" id="PTHR30537:SF74">
    <property type="entry name" value="HTH-TYPE TRANSCRIPTIONAL REGULATOR TRPI"/>
    <property type="match status" value="1"/>
</dbReference>
<evidence type="ECO:0000313" key="7">
    <source>
        <dbReference type="Proteomes" id="UP000445000"/>
    </source>
</evidence>
<proteinExistence type="inferred from homology"/>
<evidence type="ECO:0000256" key="1">
    <source>
        <dbReference type="ARBA" id="ARBA00009437"/>
    </source>
</evidence>
<feature type="domain" description="HTH lysR-type" evidence="5">
    <location>
        <begin position="8"/>
        <end position="65"/>
    </location>
</feature>
<comment type="caution">
    <text evidence="6">The sequence shown here is derived from an EMBL/GenBank/DDBJ whole genome shotgun (WGS) entry which is preliminary data.</text>
</comment>
<dbReference type="SUPFAM" id="SSF46785">
    <property type="entry name" value="Winged helix' DNA-binding domain"/>
    <property type="match status" value="1"/>
</dbReference>
<dbReference type="Gene3D" id="1.10.10.10">
    <property type="entry name" value="Winged helix-like DNA-binding domain superfamily/Winged helix DNA-binding domain"/>
    <property type="match status" value="1"/>
</dbReference>
<dbReference type="PRINTS" id="PR00039">
    <property type="entry name" value="HTHLYSR"/>
</dbReference>
<evidence type="ECO:0000259" key="5">
    <source>
        <dbReference type="PROSITE" id="PS50931"/>
    </source>
</evidence>
<name>A0A829YH12_9GAMM</name>
<evidence type="ECO:0000313" key="6">
    <source>
        <dbReference type="EMBL" id="GFE82755.1"/>
    </source>
</evidence>
<dbReference type="PROSITE" id="PS50931">
    <property type="entry name" value="HTH_LYSR"/>
    <property type="match status" value="1"/>
</dbReference>
<reference evidence="7" key="1">
    <citation type="submission" date="2020-01" db="EMBL/GenBank/DDBJ databases">
        <title>'Steroidobacter agaridevorans' sp. nov., agar-degrading bacteria isolated from rhizosphere soils.</title>
        <authorList>
            <person name="Ikenaga M."/>
            <person name="Kataoka M."/>
            <person name="Murouchi A."/>
            <person name="Katsuragi S."/>
            <person name="Sakai M."/>
        </authorList>
    </citation>
    <scope>NUCLEOTIDE SEQUENCE [LARGE SCALE GENOMIC DNA]</scope>
    <source>
        <strain evidence="7">YU21-B</strain>
    </source>
</reference>
<dbReference type="SUPFAM" id="SSF53850">
    <property type="entry name" value="Periplasmic binding protein-like II"/>
    <property type="match status" value="1"/>
</dbReference>
<keyword evidence="7" id="KW-1185">Reference proteome</keyword>
<dbReference type="CDD" id="cd08432">
    <property type="entry name" value="PBP2_GcdR_TrpI_HvrB_AmpR_like"/>
    <property type="match status" value="1"/>
</dbReference>
<comment type="similarity">
    <text evidence="1">Belongs to the LysR transcriptional regulatory family.</text>
</comment>
<dbReference type="AlphaFoldDB" id="A0A829YH12"/>
<dbReference type="InterPro" id="IPR005119">
    <property type="entry name" value="LysR_subst-bd"/>
</dbReference>
<dbReference type="EMBL" id="BLJN01000005">
    <property type="protein sequence ID" value="GFE82755.1"/>
    <property type="molecule type" value="Genomic_DNA"/>
</dbReference>
<keyword evidence="3" id="KW-0238">DNA-binding</keyword>
<dbReference type="Proteomes" id="UP000445000">
    <property type="component" value="Unassembled WGS sequence"/>
</dbReference>
<dbReference type="InterPro" id="IPR058163">
    <property type="entry name" value="LysR-type_TF_proteobact-type"/>
</dbReference>